<evidence type="ECO:0000313" key="2">
    <source>
        <dbReference type="Proteomes" id="UP001596434"/>
    </source>
</evidence>
<dbReference type="RefSeq" id="WP_379703218.1">
    <property type="nucleotide sequence ID" value="NZ_JBHTAT010000001.1"/>
</dbReference>
<reference evidence="1 2" key="1">
    <citation type="journal article" date="2019" name="Int. J. Syst. Evol. Microbiol.">
        <title>The Global Catalogue of Microorganisms (GCM) 10K type strain sequencing project: providing services to taxonomists for standard genome sequencing and annotation.</title>
        <authorList>
            <consortium name="The Broad Institute Genomics Platform"/>
            <consortium name="The Broad Institute Genome Sequencing Center for Infectious Disease"/>
            <person name="Wu L."/>
            <person name="Ma J."/>
        </authorList>
    </citation>
    <scope>NUCLEOTIDE SEQUENCE [LARGE SCALE GENOMIC DNA]</scope>
    <source>
        <strain evidence="1 2">GX21</strain>
    </source>
</reference>
<sequence>MQVQVLEFQYESTSIEEMESQINAYLDHHDVADVQFSRWEDTMVAFFITGE</sequence>
<proteinExistence type="predicted"/>
<dbReference type="EMBL" id="JBHTAT010000001">
    <property type="protein sequence ID" value="MFC7255011.1"/>
    <property type="molecule type" value="Genomic_DNA"/>
</dbReference>
<comment type="caution">
    <text evidence="1">The sequence shown here is derived from an EMBL/GenBank/DDBJ whole genome shotgun (WGS) entry which is preliminary data.</text>
</comment>
<gene>
    <name evidence="1" type="ORF">ACFQKE_06845</name>
</gene>
<dbReference type="GeneID" id="96953352"/>
<evidence type="ECO:0000313" key="1">
    <source>
        <dbReference type="EMBL" id="MFC7255011.1"/>
    </source>
</evidence>
<organism evidence="1 2">
    <name type="scientific">Haloplanus litoreus</name>
    <dbReference type="NCBI Taxonomy" id="767515"/>
    <lineage>
        <taxon>Archaea</taxon>
        <taxon>Methanobacteriati</taxon>
        <taxon>Methanobacteriota</taxon>
        <taxon>Stenosarchaea group</taxon>
        <taxon>Halobacteria</taxon>
        <taxon>Halobacteriales</taxon>
        <taxon>Haloferacaceae</taxon>
        <taxon>Haloplanus</taxon>
    </lineage>
</organism>
<keyword evidence="2" id="KW-1185">Reference proteome</keyword>
<dbReference type="AlphaFoldDB" id="A0ABD5ZX00"/>
<protein>
    <submittedName>
        <fullName evidence="1">Uncharacterized protein</fullName>
    </submittedName>
</protein>
<accession>A0ABD5ZX00</accession>
<name>A0ABD5ZX00_9EURY</name>
<dbReference type="Proteomes" id="UP001596434">
    <property type="component" value="Unassembled WGS sequence"/>
</dbReference>